<comment type="caution">
    <text evidence="1">The sequence shown here is derived from an EMBL/GenBank/DDBJ whole genome shotgun (WGS) entry which is preliminary data.</text>
</comment>
<dbReference type="Proteomes" id="UP001279734">
    <property type="component" value="Unassembled WGS sequence"/>
</dbReference>
<keyword evidence="2" id="KW-1185">Reference proteome</keyword>
<dbReference type="EMBL" id="BSYO01000010">
    <property type="protein sequence ID" value="GMH10527.1"/>
    <property type="molecule type" value="Genomic_DNA"/>
</dbReference>
<dbReference type="AlphaFoldDB" id="A0AAD3XMR2"/>
<name>A0AAD3XMR2_NEPGR</name>
<organism evidence="1 2">
    <name type="scientific">Nepenthes gracilis</name>
    <name type="common">Slender pitcher plant</name>
    <dbReference type="NCBI Taxonomy" id="150966"/>
    <lineage>
        <taxon>Eukaryota</taxon>
        <taxon>Viridiplantae</taxon>
        <taxon>Streptophyta</taxon>
        <taxon>Embryophyta</taxon>
        <taxon>Tracheophyta</taxon>
        <taxon>Spermatophyta</taxon>
        <taxon>Magnoliopsida</taxon>
        <taxon>eudicotyledons</taxon>
        <taxon>Gunneridae</taxon>
        <taxon>Pentapetalae</taxon>
        <taxon>Caryophyllales</taxon>
        <taxon>Nepenthaceae</taxon>
        <taxon>Nepenthes</taxon>
    </lineage>
</organism>
<evidence type="ECO:0000313" key="1">
    <source>
        <dbReference type="EMBL" id="GMH10527.1"/>
    </source>
</evidence>
<proteinExistence type="predicted"/>
<reference evidence="1" key="1">
    <citation type="submission" date="2023-05" db="EMBL/GenBank/DDBJ databases">
        <title>Nepenthes gracilis genome sequencing.</title>
        <authorList>
            <person name="Fukushima K."/>
        </authorList>
    </citation>
    <scope>NUCLEOTIDE SEQUENCE</scope>
    <source>
        <strain evidence="1">SING2019-196</strain>
    </source>
</reference>
<sequence>MVIESFFHSTKLYRENGNFEMFEQNVEMPAIKAQINCCGGIRANFGLDRAITHPIAPLISDNSILHIRFHTVG</sequence>
<protein>
    <submittedName>
        <fullName evidence="1">Uncharacterized protein</fullName>
    </submittedName>
</protein>
<accession>A0AAD3XMR2</accession>
<gene>
    <name evidence="1" type="ORF">Nepgr_012368</name>
</gene>
<evidence type="ECO:0000313" key="2">
    <source>
        <dbReference type="Proteomes" id="UP001279734"/>
    </source>
</evidence>